<organism evidence="1 2">
    <name type="scientific">Trichonephila clavata</name>
    <name type="common">Joro spider</name>
    <name type="synonym">Nephila clavata</name>
    <dbReference type="NCBI Taxonomy" id="2740835"/>
    <lineage>
        <taxon>Eukaryota</taxon>
        <taxon>Metazoa</taxon>
        <taxon>Ecdysozoa</taxon>
        <taxon>Arthropoda</taxon>
        <taxon>Chelicerata</taxon>
        <taxon>Arachnida</taxon>
        <taxon>Araneae</taxon>
        <taxon>Araneomorphae</taxon>
        <taxon>Entelegynae</taxon>
        <taxon>Araneoidea</taxon>
        <taxon>Nephilidae</taxon>
        <taxon>Trichonephila</taxon>
    </lineage>
</organism>
<comment type="caution">
    <text evidence="1">The sequence shown here is derived from an EMBL/GenBank/DDBJ whole genome shotgun (WGS) entry which is preliminary data.</text>
</comment>
<gene>
    <name evidence="1" type="ORF">TNCT_94301</name>
</gene>
<dbReference type="Proteomes" id="UP000887116">
    <property type="component" value="Unassembled WGS sequence"/>
</dbReference>
<dbReference type="AlphaFoldDB" id="A0A8X6K957"/>
<keyword evidence="2" id="KW-1185">Reference proteome</keyword>
<evidence type="ECO:0000313" key="2">
    <source>
        <dbReference type="Proteomes" id="UP000887116"/>
    </source>
</evidence>
<reference evidence="1" key="1">
    <citation type="submission" date="2020-07" db="EMBL/GenBank/DDBJ databases">
        <title>Multicomponent nature underlies the extraordinary mechanical properties of spider dragline silk.</title>
        <authorList>
            <person name="Kono N."/>
            <person name="Nakamura H."/>
            <person name="Mori M."/>
            <person name="Yoshida Y."/>
            <person name="Ohtoshi R."/>
            <person name="Malay A.D."/>
            <person name="Moran D.A.P."/>
            <person name="Tomita M."/>
            <person name="Numata K."/>
            <person name="Arakawa K."/>
        </authorList>
    </citation>
    <scope>NUCLEOTIDE SEQUENCE</scope>
</reference>
<proteinExistence type="predicted"/>
<dbReference type="EMBL" id="BMAO01000407">
    <property type="protein sequence ID" value="GFQ66696.1"/>
    <property type="molecule type" value="Genomic_DNA"/>
</dbReference>
<name>A0A8X6K957_TRICU</name>
<sequence length="150" mass="16855">MTSIEEPGSQVDDQSVTMEDVSTATLTDEERCSKLSGLETQIQIFDAMKNYVLKMIEIDKKYLSPLPETMPQLESELKNLEDKINFQEDVPVENELNQIKTTNSFAALSTAKSDAEDVTPAPSKVKPIMMRMTTLQLNPTRTAPKIPYCH</sequence>
<protein>
    <submittedName>
        <fullName evidence="1">Uncharacterized protein</fullName>
    </submittedName>
</protein>
<evidence type="ECO:0000313" key="1">
    <source>
        <dbReference type="EMBL" id="GFQ66696.1"/>
    </source>
</evidence>
<accession>A0A8X6K957</accession>